<keyword evidence="2" id="KW-0812">Transmembrane</keyword>
<feature type="transmembrane region" description="Helical" evidence="2">
    <location>
        <begin position="375"/>
        <end position="396"/>
    </location>
</feature>
<keyword evidence="4" id="KW-1185">Reference proteome</keyword>
<keyword evidence="2" id="KW-1133">Transmembrane helix</keyword>
<evidence type="ECO:0000313" key="4">
    <source>
        <dbReference type="Proteomes" id="UP000748756"/>
    </source>
</evidence>
<feature type="region of interest" description="Disordered" evidence="1">
    <location>
        <begin position="540"/>
        <end position="671"/>
    </location>
</feature>
<evidence type="ECO:0000256" key="1">
    <source>
        <dbReference type="SAM" id="MobiDB-lite"/>
    </source>
</evidence>
<protein>
    <submittedName>
        <fullName evidence="3">Uncharacterized protein</fullName>
    </submittedName>
</protein>
<name>A0A9P5VDA7_9FUNG</name>
<reference evidence="3" key="1">
    <citation type="journal article" date="2020" name="Fungal Divers.">
        <title>Resolving the Mortierellaceae phylogeny through synthesis of multi-gene phylogenetics and phylogenomics.</title>
        <authorList>
            <person name="Vandepol N."/>
            <person name="Liber J."/>
            <person name="Desiro A."/>
            <person name="Na H."/>
            <person name="Kennedy M."/>
            <person name="Barry K."/>
            <person name="Grigoriev I.V."/>
            <person name="Miller A.N."/>
            <person name="O'Donnell K."/>
            <person name="Stajich J.E."/>
            <person name="Bonito G."/>
        </authorList>
    </citation>
    <scope>NUCLEOTIDE SEQUENCE</scope>
    <source>
        <strain evidence="3">NRRL 6426</strain>
    </source>
</reference>
<organism evidence="3 4">
    <name type="scientific">Linnemannia schmuckeri</name>
    <dbReference type="NCBI Taxonomy" id="64567"/>
    <lineage>
        <taxon>Eukaryota</taxon>
        <taxon>Fungi</taxon>
        <taxon>Fungi incertae sedis</taxon>
        <taxon>Mucoromycota</taxon>
        <taxon>Mortierellomycotina</taxon>
        <taxon>Mortierellomycetes</taxon>
        <taxon>Mortierellales</taxon>
        <taxon>Mortierellaceae</taxon>
        <taxon>Linnemannia</taxon>
    </lineage>
</organism>
<keyword evidence="2" id="KW-0472">Membrane</keyword>
<feature type="compositionally biased region" description="Low complexity" evidence="1">
    <location>
        <begin position="661"/>
        <end position="670"/>
    </location>
</feature>
<dbReference type="EMBL" id="JAAAUQ010000171">
    <property type="protein sequence ID" value="KAF9153503.1"/>
    <property type="molecule type" value="Genomic_DNA"/>
</dbReference>
<proteinExistence type="predicted"/>
<dbReference type="OrthoDB" id="2416413at2759"/>
<accession>A0A9P5VDA7</accession>
<evidence type="ECO:0000313" key="3">
    <source>
        <dbReference type="EMBL" id="KAF9153503.1"/>
    </source>
</evidence>
<gene>
    <name evidence="3" type="ORF">BG015_003283</name>
</gene>
<dbReference type="AlphaFoldDB" id="A0A9P5VDA7"/>
<sequence length="743" mass="80541">MGAISLRCVTVNGTRLVGMSYTHSLKDTDNMQDNYVALVQSNDNPTSIDTMTWSLIAAWPREMYYPQDYSPMVCHVDQQTGVFTMMSAFNLTDPNYTPDPSVPQRPSGGFQYDPHTSIWTNFSLSPDYLWGDVTDSFAVFEWPGTTTLVQANVGTTNTVSLGVLSKDAKGAPQFVNALNWTLDPLKYGYPSRLVYGNNVLYQFGTLLANNRTGKLNTILTRIPLSGGLNSFMPPTNLQTYNASSMSDCAPGYISTSFYKDILYVFCQGADGPIGPGPGIVMRFKDGPSFQDKALSPPNLTDIDRLSGAAIQPIGGNAAGTQDPFAFIVNAPGYWEVQSISLGEATLGDASWGDYNINITASYGDLYTDPPNHTPAIVGGSVAGGILAIALTLYFVLRKRWPAWRRKLGTKIIEAMMKDDQLNGSDKDCVNKIEDPSSSVDLDGRDKILVTEDMEENGIDVSTGYMREVGLAHHPRPTITTTMAGTVTTTTAGPDSRHDGSSHHIVTSGANSRMIGHSAVLRSMSSTSPYGQDYELAIQHPQQPQSITSTSTTNNSSSSIWTESIPPLPKAHQQQHNQHQHHPTAPYIYTHSDSSLSPLAPAPPPLAATPIPFRSTGSPPIPPSISSKEHEAWSHVHGDSDSAPPYSQTPETHHYNMTYRPSSSSSSSSSSMMCRPVAFPIPPIPSAPPVAMFEHNHPREQSLERVSTPVPRAPQAILQSSVASSSFPSLGFTAGVSRRTRRSF</sequence>
<feature type="compositionally biased region" description="Low complexity" evidence="1">
    <location>
        <begin position="540"/>
        <end position="564"/>
    </location>
</feature>
<feature type="compositionally biased region" description="Basic and acidic residues" evidence="1">
    <location>
        <begin position="626"/>
        <end position="639"/>
    </location>
</feature>
<dbReference type="Proteomes" id="UP000748756">
    <property type="component" value="Unassembled WGS sequence"/>
</dbReference>
<comment type="caution">
    <text evidence="3">The sequence shown here is derived from an EMBL/GenBank/DDBJ whole genome shotgun (WGS) entry which is preliminary data.</text>
</comment>
<evidence type="ECO:0000256" key="2">
    <source>
        <dbReference type="SAM" id="Phobius"/>
    </source>
</evidence>